<protein>
    <submittedName>
        <fullName evidence="1">Uncharacterized protein</fullName>
    </submittedName>
</protein>
<keyword evidence="2" id="KW-1185">Reference proteome</keyword>
<dbReference type="HOGENOM" id="CLU_068087_0_0_1"/>
<dbReference type="STRING" id="5601.A0A0D2F5U0"/>
<evidence type="ECO:0000313" key="2">
    <source>
        <dbReference type="Proteomes" id="UP000054266"/>
    </source>
</evidence>
<name>A0A0D2F5U0_9EURO</name>
<gene>
    <name evidence="1" type="ORF">PV04_10531</name>
</gene>
<dbReference type="AlphaFoldDB" id="A0A0D2F5U0"/>
<proteinExistence type="predicted"/>
<sequence length="337" mass="38340">MATRRRSDRLSVDQSSLLTLSDLASEENKDIIAQANPDTNQERDLILVPVNGPSYTSTRTWKSQAVKDSEEYERFRQRVRHFAPEQFKPNAKPGRGPSEIFPQNVAEWITHKKDMLTIAEAETKKNCEMLKAQIEAQQKVSKQQRKIKSVFGEGAKVFEDGFSPVLCLETIWSAECLRKPANWPTKAELQWNGDSRECSLARTKCGRYLPPPRTPTTPSAPFQEQPFQKPLAFDETGPVFSSGPSPAELYHGNLTMNSDPGFEADGTFYLGTEMMKEIGEWKPCFVPEWREEQPPCNPQAMVIYDEDGMFGTPDVGEATWNEDSMLSNTWEQQQVWY</sequence>
<reference evidence="1 2" key="1">
    <citation type="submission" date="2015-01" db="EMBL/GenBank/DDBJ databases">
        <title>The Genome Sequence of Capronia semiimmersa CBS27337.</title>
        <authorList>
            <consortium name="The Broad Institute Genomics Platform"/>
            <person name="Cuomo C."/>
            <person name="de Hoog S."/>
            <person name="Gorbushina A."/>
            <person name="Stielow B."/>
            <person name="Teixiera M."/>
            <person name="Abouelleil A."/>
            <person name="Chapman S.B."/>
            <person name="Priest M."/>
            <person name="Young S.K."/>
            <person name="Wortman J."/>
            <person name="Nusbaum C."/>
            <person name="Birren B."/>
        </authorList>
    </citation>
    <scope>NUCLEOTIDE SEQUENCE [LARGE SCALE GENOMIC DNA]</scope>
    <source>
        <strain evidence="1 2">CBS 27337</strain>
    </source>
</reference>
<accession>A0A0D2F5U0</accession>
<dbReference type="EMBL" id="KN846963">
    <property type="protein sequence ID" value="KIW62350.1"/>
    <property type="molecule type" value="Genomic_DNA"/>
</dbReference>
<organism evidence="1 2">
    <name type="scientific">Phialophora macrospora</name>
    <dbReference type="NCBI Taxonomy" id="1851006"/>
    <lineage>
        <taxon>Eukaryota</taxon>
        <taxon>Fungi</taxon>
        <taxon>Dikarya</taxon>
        <taxon>Ascomycota</taxon>
        <taxon>Pezizomycotina</taxon>
        <taxon>Eurotiomycetes</taxon>
        <taxon>Chaetothyriomycetidae</taxon>
        <taxon>Chaetothyriales</taxon>
        <taxon>Herpotrichiellaceae</taxon>
        <taxon>Phialophora</taxon>
    </lineage>
</organism>
<evidence type="ECO:0000313" key="1">
    <source>
        <dbReference type="EMBL" id="KIW62350.1"/>
    </source>
</evidence>
<dbReference type="Proteomes" id="UP000054266">
    <property type="component" value="Unassembled WGS sequence"/>
</dbReference>